<dbReference type="EMBL" id="WVTB01000027">
    <property type="protein sequence ID" value="KAF3807894.1"/>
    <property type="molecule type" value="Genomic_DNA"/>
</dbReference>
<reference evidence="6" key="1">
    <citation type="journal article" date="2020" name="Phytopathology">
        <title>Genome sequence and comparative analysis of Colletotrichum gloeosporioides isolated from Liriodendron leaves.</title>
        <authorList>
            <person name="Fu F.F."/>
            <person name="Hao Z."/>
            <person name="Wang P."/>
            <person name="Lu Y."/>
            <person name="Xue L.J."/>
            <person name="Wei G."/>
            <person name="Tian Y."/>
            <person name="Baishi H."/>
            <person name="Xu H."/>
            <person name="Shi J."/>
            <person name="Cheng T."/>
            <person name="Wang G."/>
            <person name="Yi Y."/>
            <person name="Chen J."/>
        </authorList>
    </citation>
    <scope>NUCLEOTIDE SEQUENCE</scope>
    <source>
        <strain evidence="6">Lc1</strain>
    </source>
</reference>
<proteinExistence type="inferred from homology"/>
<evidence type="ECO:0000256" key="1">
    <source>
        <dbReference type="ARBA" id="ARBA00005495"/>
    </source>
</evidence>
<evidence type="ECO:0000256" key="3">
    <source>
        <dbReference type="ARBA" id="ARBA00022833"/>
    </source>
</evidence>
<evidence type="ECO:0000259" key="5">
    <source>
        <dbReference type="PROSITE" id="PS51891"/>
    </source>
</evidence>
<evidence type="ECO:0000256" key="4">
    <source>
        <dbReference type="ARBA" id="ARBA00023239"/>
    </source>
</evidence>
<name>A0A8H4CPW8_COLGL</name>
<dbReference type="GO" id="GO:0046872">
    <property type="term" value="F:metal ion binding"/>
    <property type="evidence" value="ECO:0007669"/>
    <property type="project" value="UniProtKB-KW"/>
</dbReference>
<reference evidence="6" key="2">
    <citation type="submission" date="2020-03" db="EMBL/GenBank/DDBJ databases">
        <authorList>
            <person name="Fu F.-F."/>
            <person name="Chen J."/>
        </authorList>
    </citation>
    <scope>NUCLEOTIDE SEQUENCE</scope>
    <source>
        <strain evidence="6">Lc1</strain>
    </source>
</reference>
<evidence type="ECO:0000313" key="6">
    <source>
        <dbReference type="EMBL" id="KAF3807894.1"/>
    </source>
</evidence>
<dbReference type="Gene3D" id="3.90.1590.10">
    <property type="entry name" value="glutathione-dependent formaldehyde- activating enzyme (gfa)"/>
    <property type="match status" value="1"/>
</dbReference>
<dbReference type="GO" id="GO:0016846">
    <property type="term" value="F:carbon-sulfur lyase activity"/>
    <property type="evidence" value="ECO:0007669"/>
    <property type="project" value="InterPro"/>
</dbReference>
<comment type="caution">
    <text evidence="6">The sequence shown here is derived from an EMBL/GenBank/DDBJ whole genome shotgun (WGS) entry which is preliminary data.</text>
</comment>
<accession>A0A8H4CPW8</accession>
<dbReference type="PANTHER" id="PTHR33337:SF40">
    <property type="entry name" value="CENP-V_GFA DOMAIN-CONTAINING PROTEIN-RELATED"/>
    <property type="match status" value="1"/>
</dbReference>
<feature type="domain" description="CENP-V/GFA" evidence="5">
    <location>
        <begin position="4"/>
        <end position="120"/>
    </location>
</feature>
<evidence type="ECO:0000313" key="7">
    <source>
        <dbReference type="Proteomes" id="UP000613401"/>
    </source>
</evidence>
<dbReference type="PANTHER" id="PTHR33337">
    <property type="entry name" value="GFA DOMAIN-CONTAINING PROTEIN"/>
    <property type="match status" value="1"/>
</dbReference>
<dbReference type="SUPFAM" id="SSF51316">
    <property type="entry name" value="Mss4-like"/>
    <property type="match status" value="1"/>
</dbReference>
<dbReference type="RefSeq" id="XP_045267053.1">
    <property type="nucleotide sequence ID" value="XM_045407608.1"/>
</dbReference>
<sequence length="149" mass="15711">MSSFSGSCLCGGILVSISSNPVTIFTCFCDHCCKGAGGTHQVIAKFTHKSVAITTGSDLVSHFTLNNTSSGLAKEKAFCRVCGTPLWTAPASAQGQFLLIRTSLLDGGTALTSLGTRSNLTPEAEVFVKSRPAWQHAVDGAVQWEGMRR</sequence>
<gene>
    <name evidence="6" type="ORF">GCG54_00007630</name>
</gene>
<evidence type="ECO:0000256" key="2">
    <source>
        <dbReference type="ARBA" id="ARBA00022723"/>
    </source>
</evidence>
<dbReference type="AlphaFoldDB" id="A0A8H4CPW8"/>
<organism evidence="6 7">
    <name type="scientific">Colletotrichum gloeosporioides</name>
    <name type="common">Anthracnose fungus</name>
    <name type="synonym">Glomerella cingulata</name>
    <dbReference type="NCBI Taxonomy" id="474922"/>
    <lineage>
        <taxon>Eukaryota</taxon>
        <taxon>Fungi</taxon>
        <taxon>Dikarya</taxon>
        <taxon>Ascomycota</taxon>
        <taxon>Pezizomycotina</taxon>
        <taxon>Sordariomycetes</taxon>
        <taxon>Hypocreomycetidae</taxon>
        <taxon>Glomerellales</taxon>
        <taxon>Glomerellaceae</taxon>
        <taxon>Colletotrichum</taxon>
        <taxon>Colletotrichum gloeosporioides species complex</taxon>
    </lineage>
</organism>
<dbReference type="PROSITE" id="PS51891">
    <property type="entry name" value="CENP_V_GFA"/>
    <property type="match status" value="1"/>
</dbReference>
<dbReference type="InterPro" id="IPR006913">
    <property type="entry name" value="CENP-V/GFA"/>
</dbReference>
<dbReference type="InterPro" id="IPR011057">
    <property type="entry name" value="Mss4-like_sf"/>
</dbReference>
<keyword evidence="4" id="KW-0456">Lyase</keyword>
<keyword evidence="2" id="KW-0479">Metal-binding</keyword>
<dbReference type="Proteomes" id="UP000613401">
    <property type="component" value="Unassembled WGS sequence"/>
</dbReference>
<dbReference type="GeneID" id="69014773"/>
<comment type="similarity">
    <text evidence="1">Belongs to the Gfa family.</text>
</comment>
<protein>
    <recommendedName>
        <fullName evidence="5">CENP-V/GFA domain-containing protein</fullName>
    </recommendedName>
</protein>
<keyword evidence="3" id="KW-0862">Zinc</keyword>
<keyword evidence="7" id="KW-1185">Reference proteome</keyword>
<dbReference type="Pfam" id="PF04828">
    <property type="entry name" value="GFA"/>
    <property type="match status" value="1"/>
</dbReference>